<evidence type="ECO:0000256" key="1">
    <source>
        <dbReference type="SAM" id="MobiDB-lite"/>
    </source>
</evidence>
<keyword evidence="3" id="KW-1185">Reference proteome</keyword>
<protein>
    <submittedName>
        <fullName evidence="2">Uncharacterized protein</fullName>
    </submittedName>
</protein>
<evidence type="ECO:0000313" key="3">
    <source>
        <dbReference type="Proteomes" id="UP000801492"/>
    </source>
</evidence>
<comment type="caution">
    <text evidence="2">The sequence shown here is derived from an EMBL/GenBank/DDBJ whole genome shotgun (WGS) entry which is preliminary data.</text>
</comment>
<dbReference type="EMBL" id="VTPC01090880">
    <property type="protein sequence ID" value="KAF2880963.1"/>
    <property type="molecule type" value="Genomic_DNA"/>
</dbReference>
<organism evidence="2 3">
    <name type="scientific">Ignelater luminosus</name>
    <name type="common">Cucubano</name>
    <name type="synonym">Pyrophorus luminosus</name>
    <dbReference type="NCBI Taxonomy" id="2038154"/>
    <lineage>
        <taxon>Eukaryota</taxon>
        <taxon>Metazoa</taxon>
        <taxon>Ecdysozoa</taxon>
        <taxon>Arthropoda</taxon>
        <taxon>Hexapoda</taxon>
        <taxon>Insecta</taxon>
        <taxon>Pterygota</taxon>
        <taxon>Neoptera</taxon>
        <taxon>Endopterygota</taxon>
        <taxon>Coleoptera</taxon>
        <taxon>Polyphaga</taxon>
        <taxon>Elateriformia</taxon>
        <taxon>Elateroidea</taxon>
        <taxon>Elateridae</taxon>
        <taxon>Agrypninae</taxon>
        <taxon>Pyrophorini</taxon>
        <taxon>Ignelater</taxon>
    </lineage>
</organism>
<dbReference type="Proteomes" id="UP000801492">
    <property type="component" value="Unassembled WGS sequence"/>
</dbReference>
<name>A0A8K0G059_IGNLU</name>
<gene>
    <name evidence="2" type="ORF">ILUMI_25179</name>
</gene>
<reference evidence="2" key="1">
    <citation type="submission" date="2019-08" db="EMBL/GenBank/DDBJ databases">
        <title>The genome of the North American firefly Photinus pyralis.</title>
        <authorList>
            <consortium name="Photinus pyralis genome working group"/>
            <person name="Fallon T.R."/>
            <person name="Sander Lower S.E."/>
            <person name="Weng J.-K."/>
        </authorList>
    </citation>
    <scope>NUCLEOTIDE SEQUENCE</scope>
    <source>
        <strain evidence="2">TRF0915ILg1</strain>
        <tissue evidence="2">Whole body</tissue>
    </source>
</reference>
<evidence type="ECO:0000313" key="2">
    <source>
        <dbReference type="EMBL" id="KAF2880963.1"/>
    </source>
</evidence>
<dbReference type="AlphaFoldDB" id="A0A8K0G059"/>
<feature type="region of interest" description="Disordered" evidence="1">
    <location>
        <begin position="32"/>
        <end position="65"/>
    </location>
</feature>
<proteinExistence type="predicted"/>
<feature type="compositionally biased region" description="Basic and acidic residues" evidence="1">
    <location>
        <begin position="32"/>
        <end position="42"/>
    </location>
</feature>
<sequence length="112" mass="13756">MEVLKEKRKLKGRPKGHELYIDSHQIFREKEAQKNCEKRESKLTTSKNKISEARNKRKNMVGRKRPEDVTWDTVKQNDEYEVYHENEVTNTPQEEKRIEQAWEEIWKRWKKN</sequence>
<accession>A0A8K0G059</accession>